<evidence type="ECO:0000256" key="3">
    <source>
        <dbReference type="ARBA" id="ARBA00022827"/>
    </source>
</evidence>
<keyword evidence="2" id="KW-0285">Flavoprotein</keyword>
<dbReference type="InterPro" id="IPR016169">
    <property type="entry name" value="FAD-bd_PCMH_sub2"/>
</dbReference>
<name>A0A8H5FQR7_9AGAR</name>
<evidence type="ECO:0000256" key="4">
    <source>
        <dbReference type="ARBA" id="ARBA00023002"/>
    </source>
</evidence>
<feature type="domain" description="FAD-binding PCMH-type" evidence="6">
    <location>
        <begin position="47"/>
        <end position="220"/>
    </location>
</feature>
<feature type="chain" id="PRO_5034689635" description="FAD-binding PCMH-type domain-containing protein" evidence="5">
    <location>
        <begin position="21"/>
        <end position="479"/>
    </location>
</feature>
<evidence type="ECO:0000313" key="8">
    <source>
        <dbReference type="Proteomes" id="UP000559256"/>
    </source>
</evidence>
<dbReference type="Proteomes" id="UP000559256">
    <property type="component" value="Unassembled WGS sequence"/>
</dbReference>
<dbReference type="InterPro" id="IPR012951">
    <property type="entry name" value="BBE"/>
</dbReference>
<evidence type="ECO:0000256" key="2">
    <source>
        <dbReference type="ARBA" id="ARBA00022630"/>
    </source>
</evidence>
<dbReference type="PROSITE" id="PS51387">
    <property type="entry name" value="FAD_PCMH"/>
    <property type="match status" value="1"/>
</dbReference>
<keyword evidence="5" id="KW-0732">Signal</keyword>
<organism evidence="7 8">
    <name type="scientific">Tetrapyrgos nigripes</name>
    <dbReference type="NCBI Taxonomy" id="182062"/>
    <lineage>
        <taxon>Eukaryota</taxon>
        <taxon>Fungi</taxon>
        <taxon>Dikarya</taxon>
        <taxon>Basidiomycota</taxon>
        <taxon>Agaricomycotina</taxon>
        <taxon>Agaricomycetes</taxon>
        <taxon>Agaricomycetidae</taxon>
        <taxon>Agaricales</taxon>
        <taxon>Marasmiineae</taxon>
        <taxon>Marasmiaceae</taxon>
        <taxon>Tetrapyrgos</taxon>
    </lineage>
</organism>
<dbReference type="Pfam" id="PF08031">
    <property type="entry name" value="BBE"/>
    <property type="match status" value="1"/>
</dbReference>
<dbReference type="InterPro" id="IPR016166">
    <property type="entry name" value="FAD-bd_PCMH"/>
</dbReference>
<sequence>MRYSRLLLFLASFLAALSAAQQDSSACTACQLLNDTLPGLVFFSGSSDYTEDDSHFAASSTQNSTCTLQILGRDDVRAPFAVKGGGHSSNVRFSSTTGVQISLENFNQIIPDPYTNTLQLGPSATWDEAYAALDPFNQVSTGARIPGVGVGGVLLGGGYGWVTDEYGLAIDNILSWDLILPNGTFVQVTEESHPELAFGLRGGFNNFGIVTSFTIKTHPGNQVWAGTVTFSLDVIDQVFAALENYSFNHTDEKAGLLLQYSAASTRAPAIMAHLCYHAPVSDVPEVFSELLSIPALNDTAHLTTLSQFLLESFGSFLNPRVGFAQHAIPIIHYTEPILRSIQAQVNATVAKAIADGTSIISASVGSEPLIHPFVDPKDSAYPHSTARQITPANVFIFYNNVSDRDYMSNAIREFSLEIQKVAIEEGWSRPDDILYSNYAVAGTPLELIYGDNIERLRALKKIVDPTNVMGLTGGWKVPV</sequence>
<evidence type="ECO:0000256" key="5">
    <source>
        <dbReference type="SAM" id="SignalP"/>
    </source>
</evidence>
<dbReference type="PANTHER" id="PTHR42973:SF13">
    <property type="entry name" value="FAD-BINDING PCMH-TYPE DOMAIN-CONTAINING PROTEIN"/>
    <property type="match status" value="1"/>
</dbReference>
<keyword evidence="3" id="KW-0274">FAD</keyword>
<comment type="similarity">
    <text evidence="1">Belongs to the oxygen-dependent FAD-linked oxidoreductase family.</text>
</comment>
<dbReference type="Gene3D" id="3.30.465.10">
    <property type="match status" value="1"/>
</dbReference>
<dbReference type="InterPro" id="IPR050416">
    <property type="entry name" value="FAD-linked_Oxidoreductase"/>
</dbReference>
<dbReference type="GO" id="GO:0071949">
    <property type="term" value="F:FAD binding"/>
    <property type="evidence" value="ECO:0007669"/>
    <property type="project" value="InterPro"/>
</dbReference>
<dbReference type="InterPro" id="IPR006094">
    <property type="entry name" value="Oxid_FAD_bind_N"/>
</dbReference>
<dbReference type="SUPFAM" id="SSF56176">
    <property type="entry name" value="FAD-binding/transporter-associated domain-like"/>
    <property type="match status" value="1"/>
</dbReference>
<comment type="caution">
    <text evidence="7">The sequence shown here is derived from an EMBL/GenBank/DDBJ whole genome shotgun (WGS) entry which is preliminary data.</text>
</comment>
<evidence type="ECO:0000256" key="1">
    <source>
        <dbReference type="ARBA" id="ARBA00005466"/>
    </source>
</evidence>
<dbReference type="OrthoDB" id="2151789at2759"/>
<keyword evidence="4" id="KW-0560">Oxidoreductase</keyword>
<dbReference type="PANTHER" id="PTHR42973">
    <property type="entry name" value="BINDING OXIDOREDUCTASE, PUTATIVE (AFU_ORTHOLOGUE AFUA_1G17690)-RELATED"/>
    <property type="match status" value="1"/>
</dbReference>
<dbReference type="AlphaFoldDB" id="A0A8H5FQR7"/>
<evidence type="ECO:0000313" key="7">
    <source>
        <dbReference type="EMBL" id="KAF5345704.1"/>
    </source>
</evidence>
<dbReference type="Pfam" id="PF01565">
    <property type="entry name" value="FAD_binding_4"/>
    <property type="match status" value="1"/>
</dbReference>
<dbReference type="GO" id="GO:0016491">
    <property type="term" value="F:oxidoreductase activity"/>
    <property type="evidence" value="ECO:0007669"/>
    <property type="project" value="UniProtKB-KW"/>
</dbReference>
<evidence type="ECO:0000259" key="6">
    <source>
        <dbReference type="PROSITE" id="PS51387"/>
    </source>
</evidence>
<reference evidence="7 8" key="1">
    <citation type="journal article" date="2020" name="ISME J.">
        <title>Uncovering the hidden diversity of litter-decomposition mechanisms in mushroom-forming fungi.</title>
        <authorList>
            <person name="Floudas D."/>
            <person name="Bentzer J."/>
            <person name="Ahren D."/>
            <person name="Johansson T."/>
            <person name="Persson P."/>
            <person name="Tunlid A."/>
        </authorList>
    </citation>
    <scope>NUCLEOTIDE SEQUENCE [LARGE SCALE GENOMIC DNA]</scope>
    <source>
        <strain evidence="7 8">CBS 291.85</strain>
    </source>
</reference>
<dbReference type="InterPro" id="IPR036318">
    <property type="entry name" value="FAD-bd_PCMH-like_sf"/>
</dbReference>
<keyword evidence="8" id="KW-1185">Reference proteome</keyword>
<dbReference type="Gene3D" id="3.40.462.20">
    <property type="match status" value="1"/>
</dbReference>
<feature type="signal peptide" evidence="5">
    <location>
        <begin position="1"/>
        <end position="20"/>
    </location>
</feature>
<accession>A0A8H5FQR7</accession>
<protein>
    <recommendedName>
        <fullName evidence="6">FAD-binding PCMH-type domain-containing protein</fullName>
    </recommendedName>
</protein>
<proteinExistence type="inferred from homology"/>
<dbReference type="EMBL" id="JAACJM010000109">
    <property type="protein sequence ID" value="KAF5345704.1"/>
    <property type="molecule type" value="Genomic_DNA"/>
</dbReference>
<gene>
    <name evidence="7" type="ORF">D9758_013041</name>
</gene>